<reference evidence="1 2" key="1">
    <citation type="submission" date="2020-03" db="EMBL/GenBank/DDBJ databases">
        <title>Cyclobacterium plantarum sp. nov., a marine bacterium isolated from a coastal-marine wetland.</title>
        <authorList>
            <person name="Sanchez-Porro C."/>
            <person name="Ventosa A."/>
            <person name="Amoozegar M."/>
        </authorList>
    </citation>
    <scope>NUCLEOTIDE SEQUENCE [LARGE SCALE GENOMIC DNA]</scope>
    <source>
        <strain evidence="1 2">GBPx2</strain>
    </source>
</reference>
<dbReference type="EMBL" id="JAANYN010000008">
    <property type="protein sequence ID" value="NHE58795.1"/>
    <property type="molecule type" value="Genomic_DNA"/>
</dbReference>
<keyword evidence="2" id="KW-1185">Reference proteome</keyword>
<gene>
    <name evidence="1" type="ORF">G9Q97_18445</name>
</gene>
<protein>
    <submittedName>
        <fullName evidence="1">Type II toxin-antitoxin system YoeB family toxin</fullName>
    </submittedName>
</protein>
<name>A0ABX0HBQ3_9BACT</name>
<evidence type="ECO:0000313" key="2">
    <source>
        <dbReference type="Proteomes" id="UP000649799"/>
    </source>
</evidence>
<accession>A0ABX0HBQ3</accession>
<sequence>MGNVWKNQSNSIKARKQFLLNLDEQGNYRRYWSRRINKEHLLVYVVSGTKGRDQK</sequence>
<organism evidence="1 2">
    <name type="scientific">Cyclobacterium plantarum</name>
    <dbReference type="NCBI Taxonomy" id="2716263"/>
    <lineage>
        <taxon>Bacteria</taxon>
        <taxon>Pseudomonadati</taxon>
        <taxon>Bacteroidota</taxon>
        <taxon>Cytophagia</taxon>
        <taxon>Cytophagales</taxon>
        <taxon>Cyclobacteriaceae</taxon>
        <taxon>Cyclobacterium</taxon>
    </lineage>
</organism>
<comment type="caution">
    <text evidence="1">The sequence shown here is derived from an EMBL/GenBank/DDBJ whole genome shotgun (WGS) entry which is preliminary data.</text>
</comment>
<evidence type="ECO:0000313" key="1">
    <source>
        <dbReference type="EMBL" id="NHE58795.1"/>
    </source>
</evidence>
<dbReference type="Proteomes" id="UP000649799">
    <property type="component" value="Unassembled WGS sequence"/>
</dbReference>
<dbReference type="Gene3D" id="3.30.2310.20">
    <property type="entry name" value="RelE-like"/>
    <property type="match status" value="1"/>
</dbReference>
<dbReference type="InterPro" id="IPR035093">
    <property type="entry name" value="RelE/ParE_toxin_dom_sf"/>
</dbReference>
<dbReference type="SUPFAM" id="SSF143011">
    <property type="entry name" value="RelE-like"/>
    <property type="match status" value="1"/>
</dbReference>
<proteinExistence type="predicted"/>